<evidence type="ECO:0000256" key="1">
    <source>
        <dbReference type="ARBA" id="ARBA00022553"/>
    </source>
</evidence>
<accession>A0ABW5CKQ3</accession>
<feature type="domain" description="Response regulatory" evidence="3">
    <location>
        <begin position="3"/>
        <end position="119"/>
    </location>
</feature>
<feature type="modified residue" description="4-aspartylphosphate" evidence="2">
    <location>
        <position position="54"/>
    </location>
</feature>
<comment type="caution">
    <text evidence="4">The sequence shown here is derived from an EMBL/GenBank/DDBJ whole genome shotgun (WGS) entry which is preliminary data.</text>
</comment>
<dbReference type="SUPFAM" id="SSF52172">
    <property type="entry name" value="CheY-like"/>
    <property type="match status" value="1"/>
</dbReference>
<dbReference type="PROSITE" id="PS50110">
    <property type="entry name" value="RESPONSE_REGULATORY"/>
    <property type="match status" value="1"/>
</dbReference>
<dbReference type="SMART" id="SM00448">
    <property type="entry name" value="REC"/>
    <property type="match status" value="1"/>
</dbReference>
<dbReference type="PANTHER" id="PTHR44591:SF21">
    <property type="entry name" value="TWO-COMPONENT RESPONSE REGULATOR"/>
    <property type="match status" value="1"/>
</dbReference>
<dbReference type="RefSeq" id="WP_209735567.1">
    <property type="nucleotide sequence ID" value="NZ_CP072611.1"/>
</dbReference>
<proteinExistence type="predicted"/>
<dbReference type="Gene3D" id="3.40.50.2300">
    <property type="match status" value="1"/>
</dbReference>
<evidence type="ECO:0000259" key="3">
    <source>
        <dbReference type="PROSITE" id="PS50110"/>
    </source>
</evidence>
<keyword evidence="1 2" id="KW-0597">Phosphoprotein</keyword>
<reference evidence="5" key="1">
    <citation type="journal article" date="2019" name="Int. J. Syst. Evol. Microbiol.">
        <title>The Global Catalogue of Microorganisms (GCM) 10K type strain sequencing project: providing services to taxonomists for standard genome sequencing and annotation.</title>
        <authorList>
            <consortium name="The Broad Institute Genomics Platform"/>
            <consortium name="The Broad Institute Genome Sequencing Center for Infectious Disease"/>
            <person name="Wu L."/>
            <person name="Ma J."/>
        </authorList>
    </citation>
    <scope>NUCLEOTIDE SEQUENCE [LARGE SCALE GENOMIC DNA]</scope>
    <source>
        <strain evidence="5">ZS-35-S2</strain>
    </source>
</reference>
<dbReference type="Proteomes" id="UP001597371">
    <property type="component" value="Unassembled WGS sequence"/>
</dbReference>
<name>A0ABW5CKQ3_9HYPH</name>
<evidence type="ECO:0000313" key="4">
    <source>
        <dbReference type="EMBL" id="MFD2236680.1"/>
    </source>
</evidence>
<keyword evidence="5" id="KW-1185">Reference proteome</keyword>
<dbReference type="Pfam" id="PF00072">
    <property type="entry name" value="Response_reg"/>
    <property type="match status" value="1"/>
</dbReference>
<gene>
    <name evidence="4" type="ORF">ACFSKQ_04265</name>
</gene>
<protein>
    <submittedName>
        <fullName evidence="4">Response regulator</fullName>
    </submittedName>
</protein>
<dbReference type="EMBL" id="JBHUIJ010000005">
    <property type="protein sequence ID" value="MFD2236680.1"/>
    <property type="molecule type" value="Genomic_DNA"/>
</dbReference>
<evidence type="ECO:0000313" key="5">
    <source>
        <dbReference type="Proteomes" id="UP001597371"/>
    </source>
</evidence>
<organism evidence="4 5">
    <name type="scientific">Aureimonas populi</name>
    <dbReference type="NCBI Taxonomy" id="1701758"/>
    <lineage>
        <taxon>Bacteria</taxon>
        <taxon>Pseudomonadati</taxon>
        <taxon>Pseudomonadota</taxon>
        <taxon>Alphaproteobacteria</taxon>
        <taxon>Hyphomicrobiales</taxon>
        <taxon>Aurantimonadaceae</taxon>
        <taxon>Aureimonas</taxon>
    </lineage>
</organism>
<dbReference type="InterPro" id="IPR050595">
    <property type="entry name" value="Bact_response_regulator"/>
</dbReference>
<dbReference type="PANTHER" id="PTHR44591">
    <property type="entry name" value="STRESS RESPONSE REGULATOR PROTEIN 1"/>
    <property type="match status" value="1"/>
</dbReference>
<dbReference type="InterPro" id="IPR011006">
    <property type="entry name" value="CheY-like_superfamily"/>
</dbReference>
<sequence>MAKILVAEDDAGVRLLVARALRLDGHAVSVAEDGEEALEVLVAEDGDFDLVLSDIRMPAMTGIELAHASRSAFPDLPILLMTGYAEQREAAEDLTAIIEGVVDKPFTLAEIRARVTKALMAAPARAEPLRRYG</sequence>
<evidence type="ECO:0000256" key="2">
    <source>
        <dbReference type="PROSITE-ProRule" id="PRU00169"/>
    </source>
</evidence>
<dbReference type="InterPro" id="IPR001789">
    <property type="entry name" value="Sig_transdc_resp-reg_receiver"/>
</dbReference>